<dbReference type="InterPro" id="IPR005225">
    <property type="entry name" value="Small_GTP-bd"/>
</dbReference>
<dbReference type="SMART" id="SM00176">
    <property type="entry name" value="RAN"/>
    <property type="match status" value="1"/>
</dbReference>
<keyword evidence="5" id="KW-0175">Coiled coil</keyword>
<feature type="compositionally biased region" description="Polar residues" evidence="6">
    <location>
        <begin position="26"/>
        <end position="35"/>
    </location>
</feature>
<protein>
    <submittedName>
        <fullName evidence="7">Rab8C, RAB family GTPase</fullName>
    </submittedName>
</protein>
<feature type="compositionally biased region" description="Gly residues" evidence="6">
    <location>
        <begin position="56"/>
        <end position="68"/>
    </location>
</feature>
<organism evidence="7 8">
    <name type="scientific">Ectocarpus siliculosus</name>
    <name type="common">Brown alga</name>
    <name type="synonym">Conferva siliculosa</name>
    <dbReference type="NCBI Taxonomy" id="2880"/>
    <lineage>
        <taxon>Eukaryota</taxon>
        <taxon>Sar</taxon>
        <taxon>Stramenopiles</taxon>
        <taxon>Ochrophyta</taxon>
        <taxon>PX clade</taxon>
        <taxon>Phaeophyceae</taxon>
        <taxon>Ectocarpales</taxon>
        <taxon>Ectocarpaceae</taxon>
        <taxon>Ectocarpus</taxon>
    </lineage>
</organism>
<dbReference type="NCBIfam" id="TIGR00231">
    <property type="entry name" value="small_GTP"/>
    <property type="match status" value="1"/>
</dbReference>
<evidence type="ECO:0000256" key="5">
    <source>
        <dbReference type="SAM" id="Coils"/>
    </source>
</evidence>
<dbReference type="Proteomes" id="UP000002630">
    <property type="component" value="Linkage Group LG04"/>
</dbReference>
<dbReference type="FunFam" id="3.40.50.300:FF:001129">
    <property type="entry name" value="ras-related protein Rab-44 isoform X2"/>
    <property type="match status" value="1"/>
</dbReference>
<feature type="coiled-coil region" evidence="5">
    <location>
        <begin position="100"/>
        <end position="130"/>
    </location>
</feature>
<dbReference type="Pfam" id="PF00071">
    <property type="entry name" value="Ras"/>
    <property type="match status" value="1"/>
</dbReference>
<dbReference type="InterPro" id="IPR001806">
    <property type="entry name" value="Small_GTPase"/>
</dbReference>
<dbReference type="PANTHER" id="PTHR47980">
    <property type="entry name" value="LD44762P"/>
    <property type="match status" value="1"/>
</dbReference>
<dbReference type="STRING" id="2880.D7FX24"/>
<dbReference type="InterPro" id="IPR050305">
    <property type="entry name" value="Small_GTPase_Rab"/>
</dbReference>
<evidence type="ECO:0000256" key="2">
    <source>
        <dbReference type="ARBA" id="ARBA00022741"/>
    </source>
</evidence>
<sequence>MSSALWSRWLPWGTTRSRALGNLVAQSASCSSTATPRRKRTSTSGINRERQFDGTVTGGTGGTGGRFGGGRRRSGPGNGRGGLSKKTLNIVTNLKSHTTDVRSREEMEDLEEEKRLAEEERRFKENLRQKGDDFDHTIRILLLGDSGVGKTSLMTRFSEDKFAPTLISTAGVDYKVQTLDINGKRVRCQIWDTAGQERFHVITRTYYRGAHGIALAYDVTDDDSFKNVNYWMANIQTHAEPGHRMQKMILGNKVDIEDRAISTKDGQDVAKEFGVRFFEVSAKNGYGVSDAFYSLAVDIVAANKRGADDRRGARLFSGGAARLRSSFASKKTSFLTGRKLGGVSWPGGTATSGGGGGGSVGAGEGGEGRDNGMRTPPPQERGGKAPAGEEDSDGGGALKSASERCKVF</sequence>
<reference evidence="7 8" key="1">
    <citation type="journal article" date="2010" name="Nature">
        <title>The Ectocarpus genome and the independent evolution of multicellularity in brown algae.</title>
        <authorList>
            <person name="Cock J.M."/>
            <person name="Sterck L."/>
            <person name="Rouze P."/>
            <person name="Scornet D."/>
            <person name="Allen A.E."/>
            <person name="Amoutzias G."/>
            <person name="Anthouard V."/>
            <person name="Artiguenave F."/>
            <person name="Aury J.M."/>
            <person name="Badger J.H."/>
            <person name="Beszteri B."/>
            <person name="Billiau K."/>
            <person name="Bonnet E."/>
            <person name="Bothwell J.H."/>
            <person name="Bowler C."/>
            <person name="Boyen C."/>
            <person name="Brownlee C."/>
            <person name="Carrano C.J."/>
            <person name="Charrier B."/>
            <person name="Cho G.Y."/>
            <person name="Coelho S.M."/>
            <person name="Collen J."/>
            <person name="Corre E."/>
            <person name="Da Silva C."/>
            <person name="Delage L."/>
            <person name="Delaroque N."/>
            <person name="Dittami S.M."/>
            <person name="Doulbeau S."/>
            <person name="Elias M."/>
            <person name="Farnham G."/>
            <person name="Gachon C.M."/>
            <person name="Gschloessl B."/>
            <person name="Heesch S."/>
            <person name="Jabbari K."/>
            <person name="Jubin C."/>
            <person name="Kawai H."/>
            <person name="Kimura K."/>
            <person name="Kloareg B."/>
            <person name="Kupper F.C."/>
            <person name="Lang D."/>
            <person name="Le Bail A."/>
            <person name="Leblanc C."/>
            <person name="Lerouge P."/>
            <person name="Lohr M."/>
            <person name="Lopez P.J."/>
            <person name="Martens C."/>
            <person name="Maumus F."/>
            <person name="Michel G."/>
            <person name="Miranda-Saavedra D."/>
            <person name="Morales J."/>
            <person name="Moreau H."/>
            <person name="Motomura T."/>
            <person name="Nagasato C."/>
            <person name="Napoli C.A."/>
            <person name="Nelson D.R."/>
            <person name="Nyvall-Collen P."/>
            <person name="Peters A.F."/>
            <person name="Pommier C."/>
            <person name="Potin P."/>
            <person name="Poulain J."/>
            <person name="Quesneville H."/>
            <person name="Read B."/>
            <person name="Rensing S.A."/>
            <person name="Ritter A."/>
            <person name="Rousvoal S."/>
            <person name="Samanta M."/>
            <person name="Samson G."/>
            <person name="Schroeder D.C."/>
            <person name="Segurens B."/>
            <person name="Strittmatter M."/>
            <person name="Tonon T."/>
            <person name="Tregear J.W."/>
            <person name="Valentin K."/>
            <person name="von Dassow P."/>
            <person name="Yamagishi T."/>
            <person name="Van de Peer Y."/>
            <person name="Wincker P."/>
        </authorList>
    </citation>
    <scope>NUCLEOTIDE SEQUENCE [LARGE SCALE GENOMIC DNA]</scope>
    <source>
        <strain evidence="8">Ec32 / CCAP1310/4</strain>
    </source>
</reference>
<gene>
    <name evidence="7" type="primary">Rab8C</name>
    <name evidence="7" type="ORF">Esi_0032_0059</name>
</gene>
<comment type="similarity">
    <text evidence="1">Belongs to the small GTPase superfamily. Rab family.</text>
</comment>
<keyword evidence="3" id="KW-0342">GTP-binding</keyword>
<dbReference type="GO" id="GO:0005525">
    <property type="term" value="F:GTP binding"/>
    <property type="evidence" value="ECO:0007669"/>
    <property type="project" value="UniProtKB-KW"/>
</dbReference>
<dbReference type="InterPro" id="IPR027417">
    <property type="entry name" value="P-loop_NTPase"/>
</dbReference>
<evidence type="ECO:0000313" key="7">
    <source>
        <dbReference type="EMBL" id="CBJ26357.1"/>
    </source>
</evidence>
<evidence type="ECO:0000256" key="4">
    <source>
        <dbReference type="ARBA" id="ARBA00023288"/>
    </source>
</evidence>
<keyword evidence="8" id="KW-1185">Reference proteome</keyword>
<feature type="region of interest" description="Disordered" evidence="6">
    <location>
        <begin position="338"/>
        <end position="408"/>
    </location>
</feature>
<feature type="region of interest" description="Disordered" evidence="6">
    <location>
        <begin position="26"/>
        <end position="86"/>
    </location>
</feature>
<evidence type="ECO:0000313" key="8">
    <source>
        <dbReference type="Proteomes" id="UP000002630"/>
    </source>
</evidence>
<proteinExistence type="inferred from homology"/>
<dbReference type="EMBL" id="FN649729">
    <property type="protein sequence ID" value="CBJ26357.1"/>
    <property type="molecule type" value="Genomic_DNA"/>
</dbReference>
<accession>D7FX24</accession>
<name>D7FX24_ECTSI</name>
<keyword evidence="2" id="KW-0547">Nucleotide-binding</keyword>
<dbReference type="GO" id="GO:0003924">
    <property type="term" value="F:GTPase activity"/>
    <property type="evidence" value="ECO:0007669"/>
    <property type="project" value="InterPro"/>
</dbReference>
<dbReference type="SMART" id="SM00173">
    <property type="entry name" value="RAS"/>
    <property type="match status" value="1"/>
</dbReference>
<evidence type="ECO:0000256" key="6">
    <source>
        <dbReference type="SAM" id="MobiDB-lite"/>
    </source>
</evidence>
<dbReference type="EMBL" id="FN648509">
    <property type="protein sequence ID" value="CBJ26357.1"/>
    <property type="molecule type" value="Genomic_DNA"/>
</dbReference>
<dbReference type="SMART" id="SM00175">
    <property type="entry name" value="RAB"/>
    <property type="match status" value="1"/>
</dbReference>
<keyword evidence="4" id="KW-0449">Lipoprotein</keyword>
<dbReference type="OrthoDB" id="10467456at2759"/>
<dbReference type="PROSITE" id="PS51421">
    <property type="entry name" value="RAS"/>
    <property type="match status" value="1"/>
</dbReference>
<evidence type="ECO:0000256" key="3">
    <source>
        <dbReference type="ARBA" id="ARBA00023134"/>
    </source>
</evidence>
<dbReference type="AlphaFoldDB" id="D7FX24"/>
<dbReference type="InParanoid" id="D7FX24"/>
<dbReference type="PROSITE" id="PS51420">
    <property type="entry name" value="RHO"/>
    <property type="match status" value="1"/>
</dbReference>
<dbReference type="SMART" id="SM00174">
    <property type="entry name" value="RHO"/>
    <property type="match status" value="1"/>
</dbReference>
<dbReference type="Gene3D" id="3.40.50.300">
    <property type="entry name" value="P-loop containing nucleotide triphosphate hydrolases"/>
    <property type="match status" value="1"/>
</dbReference>
<dbReference type="PROSITE" id="PS51419">
    <property type="entry name" value="RAB"/>
    <property type="match status" value="1"/>
</dbReference>
<feature type="compositionally biased region" description="Gly residues" evidence="6">
    <location>
        <begin position="350"/>
        <end position="365"/>
    </location>
</feature>
<evidence type="ECO:0000256" key="1">
    <source>
        <dbReference type="ARBA" id="ARBA00006270"/>
    </source>
</evidence>
<dbReference type="eggNOG" id="KOG0078">
    <property type="taxonomic scope" value="Eukaryota"/>
</dbReference>
<dbReference type="SUPFAM" id="SSF52540">
    <property type="entry name" value="P-loop containing nucleoside triphosphate hydrolases"/>
    <property type="match status" value="1"/>
</dbReference>
<dbReference type="PRINTS" id="PR00449">
    <property type="entry name" value="RASTRNSFRMNG"/>
</dbReference>